<evidence type="ECO:0000313" key="3">
    <source>
        <dbReference type="Proteomes" id="UP000543224"/>
    </source>
</evidence>
<dbReference type="Proteomes" id="UP000543224">
    <property type="component" value="Unassembled WGS sequence"/>
</dbReference>
<evidence type="ECO:0008006" key="5">
    <source>
        <dbReference type="Google" id="ProtNLM"/>
    </source>
</evidence>
<evidence type="ECO:0000313" key="2">
    <source>
        <dbReference type="EMBL" id="GFP27412.1"/>
    </source>
</evidence>
<dbReference type="Proteomes" id="UP000591948">
    <property type="component" value="Unassembled WGS sequence"/>
</dbReference>
<dbReference type="AlphaFoldDB" id="A0A6V8P489"/>
<dbReference type="SUPFAM" id="SSF53098">
    <property type="entry name" value="Ribonuclease H-like"/>
    <property type="match status" value="1"/>
</dbReference>
<dbReference type="RefSeq" id="WP_258189481.1">
    <property type="nucleotide sequence ID" value="NZ_BLRY01000034.1"/>
</dbReference>
<dbReference type="InterPro" id="IPR012337">
    <property type="entry name" value="RNaseH-like_sf"/>
</dbReference>
<accession>A0A6V8P489</accession>
<proteinExistence type="predicted"/>
<comment type="caution">
    <text evidence="2">The sequence shown here is derived from an EMBL/GenBank/DDBJ whole genome shotgun (WGS) entry which is preliminary data.</text>
</comment>
<organism evidence="2 4">
    <name type="scientific">Candidatus Hakubella thermalkaliphila</name>
    <dbReference type="NCBI Taxonomy" id="2754717"/>
    <lineage>
        <taxon>Bacteria</taxon>
        <taxon>Bacillati</taxon>
        <taxon>Actinomycetota</taxon>
        <taxon>Actinomycetota incertae sedis</taxon>
        <taxon>Candidatus Hakubellales</taxon>
        <taxon>Candidatus Hakubellaceae</taxon>
        <taxon>Candidatus Hakubella</taxon>
    </lineage>
</organism>
<dbReference type="EMBL" id="BLRX01000001">
    <property type="protein sequence ID" value="GFP24564.1"/>
    <property type="molecule type" value="Genomic_DNA"/>
</dbReference>
<dbReference type="EMBL" id="BLRY01000034">
    <property type="protein sequence ID" value="GFP27412.1"/>
    <property type="molecule type" value="Genomic_DNA"/>
</dbReference>
<evidence type="ECO:0000313" key="1">
    <source>
        <dbReference type="EMBL" id="GFP24564.1"/>
    </source>
</evidence>
<reference evidence="3 4" key="1">
    <citation type="journal article" date="2020" name="Front. Microbiol.">
        <title>Single-cell genomics of novel Actinobacteria with the Wood-Ljungdahl pathway discovered in a serpentinizing system.</title>
        <authorList>
            <person name="Merino N."/>
            <person name="Kawai M."/>
            <person name="Boyd E.S."/>
            <person name="Colman D.R."/>
            <person name="McGlynn S.E."/>
            <person name="Nealson K.H."/>
            <person name="Kurokawa K."/>
            <person name="Hongoh Y."/>
        </authorList>
    </citation>
    <scope>NUCLEOTIDE SEQUENCE [LARGE SCALE GENOMIC DNA]</scope>
    <source>
        <strain evidence="1 3">S25</strain>
        <strain evidence="2 4">S33</strain>
    </source>
</reference>
<keyword evidence="4" id="KW-1185">Reference proteome</keyword>
<gene>
    <name evidence="1" type="ORF">HKBW3S25_00002</name>
    <name evidence="2" type="ORF">HKBW3S33_00825</name>
</gene>
<sequence length="370" mass="42296">MPNHLSSLMPILDLLGKGVKILPATGGAVEELQHPDQEEIEDKVINKEVDKVTAFHETPEPTILNIYRPTPPLSRQDNHLFRFFIDGSIRTYFLATGIEGARSFPIELAQVGAAVIQREQDGEVKVWEHRQKILLLLPKQNQGISDTLWVQLHRVDKPEFLELVDFTLPDTLSNTRSDPRDKAGAKARFEMHKLEIDLIETTDSLRIKDCWLILDGAVKLDEFIQAPNLIGVAKSFRKDPYFQFGSKSRERKDITSILAGLPHAHRTAAFSAYEGKVAFWYVRLREQRELDYPLMGVVKVELPRPDQTPIPAELADLLSRALVAERNVTPYGLDRRWHCSPYPIHIAEQVIKNKFFSREVLMGCIKWPRP</sequence>
<evidence type="ECO:0000313" key="4">
    <source>
        <dbReference type="Proteomes" id="UP000591948"/>
    </source>
</evidence>
<protein>
    <recommendedName>
        <fullName evidence="5">NurA domain-containing protein</fullName>
    </recommendedName>
</protein>
<name>A0A6V8P489_9ACTN</name>